<evidence type="ECO:0008006" key="3">
    <source>
        <dbReference type="Google" id="ProtNLM"/>
    </source>
</evidence>
<dbReference type="AlphaFoldDB" id="A0A401S7W2"/>
<name>A0A401S7W2_CHIPU</name>
<sequence>MKAARELRYCLKPTKAKLCTSCKAINFKVAALFSMVKQIAENKELIRGDHKTSCGHVIKSSGLKEWCKALLDEGGFTFNCPKCAKEWPWQEVRKIAQLTQDECKSFEEQLNRIMKPRAESYKKCPNCRLYVQRMDPEKLCVQCLPCSEKSNKTIRFCWGCLREWKNPDAQIQHQPAQDPAEEILR</sequence>
<accession>A0A401S7W2</accession>
<dbReference type="OrthoDB" id="1431934at2759"/>
<comment type="caution">
    <text evidence="1">The sequence shown here is derived from an EMBL/GenBank/DDBJ whole genome shotgun (WGS) entry which is preliminary data.</text>
</comment>
<proteinExistence type="predicted"/>
<organism evidence="1 2">
    <name type="scientific">Chiloscyllium punctatum</name>
    <name type="common">Brownbanded bambooshark</name>
    <name type="synonym">Hemiscyllium punctatum</name>
    <dbReference type="NCBI Taxonomy" id="137246"/>
    <lineage>
        <taxon>Eukaryota</taxon>
        <taxon>Metazoa</taxon>
        <taxon>Chordata</taxon>
        <taxon>Craniata</taxon>
        <taxon>Vertebrata</taxon>
        <taxon>Chondrichthyes</taxon>
        <taxon>Elasmobranchii</taxon>
        <taxon>Galeomorphii</taxon>
        <taxon>Galeoidea</taxon>
        <taxon>Orectolobiformes</taxon>
        <taxon>Hemiscylliidae</taxon>
        <taxon>Chiloscyllium</taxon>
    </lineage>
</organism>
<keyword evidence="2" id="KW-1185">Reference proteome</keyword>
<dbReference type="SUPFAM" id="SSF57850">
    <property type="entry name" value="RING/U-box"/>
    <property type="match status" value="1"/>
</dbReference>
<evidence type="ECO:0000313" key="2">
    <source>
        <dbReference type="Proteomes" id="UP000287033"/>
    </source>
</evidence>
<evidence type="ECO:0000313" key="1">
    <source>
        <dbReference type="EMBL" id="GCC26471.1"/>
    </source>
</evidence>
<gene>
    <name evidence="1" type="ORF">chiPu_0004888</name>
</gene>
<reference evidence="1 2" key="1">
    <citation type="journal article" date="2018" name="Nat. Ecol. Evol.">
        <title>Shark genomes provide insights into elasmobranch evolution and the origin of vertebrates.</title>
        <authorList>
            <person name="Hara Y"/>
            <person name="Yamaguchi K"/>
            <person name="Onimaru K"/>
            <person name="Kadota M"/>
            <person name="Koyanagi M"/>
            <person name="Keeley SD"/>
            <person name="Tatsumi K"/>
            <person name="Tanaka K"/>
            <person name="Motone F"/>
            <person name="Kageyama Y"/>
            <person name="Nozu R"/>
            <person name="Adachi N"/>
            <person name="Nishimura O"/>
            <person name="Nakagawa R"/>
            <person name="Tanegashima C"/>
            <person name="Kiyatake I"/>
            <person name="Matsumoto R"/>
            <person name="Murakumo K"/>
            <person name="Nishida K"/>
            <person name="Terakita A"/>
            <person name="Kuratani S"/>
            <person name="Sato K"/>
            <person name="Hyodo S Kuraku.S."/>
        </authorList>
    </citation>
    <scope>NUCLEOTIDE SEQUENCE [LARGE SCALE GENOMIC DNA]</scope>
</reference>
<protein>
    <recommendedName>
        <fullName evidence="3">RING-type domain-containing protein</fullName>
    </recommendedName>
</protein>
<dbReference type="EMBL" id="BEZZ01000124">
    <property type="protein sequence ID" value="GCC26471.1"/>
    <property type="molecule type" value="Genomic_DNA"/>
</dbReference>
<dbReference type="Proteomes" id="UP000287033">
    <property type="component" value="Unassembled WGS sequence"/>
</dbReference>